<name>A0A1L5FDL7_CLOKL</name>
<dbReference type="InterPro" id="IPR040452">
    <property type="entry name" value="SfsA_C"/>
</dbReference>
<sequence length="230" mass="26803">MIFHKNIVKAEFIRRPNRFQAYVKLNGSEIMVHVPNTGRCREILLPKATILLREENGVNRKTKYDLIAGYKENKLINIDSQIPNKVVEEALENRKISYFTKYNKIEREKTFGNSRFDFKLSGDENLKCYVEVKGVTLEKKGVAMFPDAPTERGRKHLLELIEVKKSGMDAAVLFLIQMKDVKYFRPHDEMDKKFGEALRHAKENYVQVIAYDCDVGENFIILKDEIKVQL</sequence>
<feature type="domain" description="SfsA N-terminal OB" evidence="3">
    <location>
        <begin position="13"/>
        <end position="78"/>
    </location>
</feature>
<reference evidence="4 5" key="1">
    <citation type="submission" date="2016-12" db="EMBL/GenBank/DDBJ databases">
        <title>Complete genome sequence of Clostridium kluyveri JZZ isolated from the pit mud of a Chinese flavor liquor-making factory.</title>
        <authorList>
            <person name="Wang Y."/>
        </authorList>
    </citation>
    <scope>NUCLEOTIDE SEQUENCE [LARGE SCALE GENOMIC DNA]</scope>
    <source>
        <strain evidence="4 5">JZZ</strain>
    </source>
</reference>
<dbReference type="RefSeq" id="WP_073540935.1">
    <property type="nucleotide sequence ID" value="NZ_CP018335.1"/>
</dbReference>
<dbReference type="Gene3D" id="2.40.50.580">
    <property type="match status" value="1"/>
</dbReference>
<dbReference type="FunFam" id="2.40.50.580:FF:000002">
    <property type="entry name" value="Sugar fermentation stimulation protein homolog"/>
    <property type="match status" value="1"/>
</dbReference>
<dbReference type="InterPro" id="IPR041465">
    <property type="entry name" value="SfsA_N"/>
</dbReference>
<dbReference type="AlphaFoldDB" id="A0A1L5FDL7"/>
<dbReference type="Proteomes" id="UP000184604">
    <property type="component" value="Chromosome"/>
</dbReference>
<protein>
    <recommendedName>
        <fullName evidence="1">Sugar fermentation stimulation protein homolog</fullName>
    </recommendedName>
</protein>
<gene>
    <name evidence="1" type="primary">sfsA</name>
    <name evidence="4" type="ORF">BS101_21615</name>
</gene>
<evidence type="ECO:0000256" key="1">
    <source>
        <dbReference type="HAMAP-Rule" id="MF_00095"/>
    </source>
</evidence>
<dbReference type="CDD" id="cd22359">
    <property type="entry name" value="SfsA-like_bacterial"/>
    <property type="match status" value="1"/>
</dbReference>
<dbReference type="Pfam" id="PF03749">
    <property type="entry name" value="SfsA"/>
    <property type="match status" value="1"/>
</dbReference>
<organism evidence="4 5">
    <name type="scientific">Clostridium kluyveri</name>
    <dbReference type="NCBI Taxonomy" id="1534"/>
    <lineage>
        <taxon>Bacteria</taxon>
        <taxon>Bacillati</taxon>
        <taxon>Bacillota</taxon>
        <taxon>Clostridia</taxon>
        <taxon>Eubacteriales</taxon>
        <taxon>Clostridiaceae</taxon>
        <taxon>Clostridium</taxon>
    </lineage>
</organism>
<dbReference type="NCBIfam" id="TIGR00230">
    <property type="entry name" value="sfsA"/>
    <property type="match status" value="1"/>
</dbReference>
<accession>A0A1L5FDL7</accession>
<evidence type="ECO:0000313" key="5">
    <source>
        <dbReference type="Proteomes" id="UP000184604"/>
    </source>
</evidence>
<dbReference type="EMBL" id="CP018335">
    <property type="protein sequence ID" value="APM41112.1"/>
    <property type="molecule type" value="Genomic_DNA"/>
</dbReference>
<dbReference type="PANTHER" id="PTHR30545:SF2">
    <property type="entry name" value="SUGAR FERMENTATION STIMULATION PROTEIN A"/>
    <property type="match status" value="1"/>
</dbReference>
<dbReference type="OrthoDB" id="9802365at2"/>
<evidence type="ECO:0000313" key="4">
    <source>
        <dbReference type="EMBL" id="APM41112.1"/>
    </source>
</evidence>
<dbReference type="HAMAP" id="MF_00095">
    <property type="entry name" value="SfsA"/>
    <property type="match status" value="1"/>
</dbReference>
<evidence type="ECO:0000259" key="3">
    <source>
        <dbReference type="Pfam" id="PF17746"/>
    </source>
</evidence>
<feature type="domain" description="Sugar fermentation stimulation protein C-terminal" evidence="2">
    <location>
        <begin position="81"/>
        <end position="217"/>
    </location>
</feature>
<evidence type="ECO:0000259" key="2">
    <source>
        <dbReference type="Pfam" id="PF03749"/>
    </source>
</evidence>
<dbReference type="Gene3D" id="3.40.1350.60">
    <property type="match status" value="1"/>
</dbReference>
<comment type="similarity">
    <text evidence="1">Belongs to the SfsA family.</text>
</comment>
<dbReference type="Pfam" id="PF17746">
    <property type="entry name" value="SfsA_N"/>
    <property type="match status" value="1"/>
</dbReference>
<dbReference type="GO" id="GO:0003677">
    <property type="term" value="F:DNA binding"/>
    <property type="evidence" value="ECO:0007669"/>
    <property type="project" value="InterPro"/>
</dbReference>
<dbReference type="InterPro" id="IPR005224">
    <property type="entry name" value="SfsA"/>
</dbReference>
<proteinExistence type="inferred from homology"/>
<dbReference type="PANTHER" id="PTHR30545">
    <property type="entry name" value="SUGAR FERMENTATION STIMULATION PROTEIN A"/>
    <property type="match status" value="1"/>
</dbReference>